<sequence length="79" mass="9398">SQLQRRRRTSDHTSTTFSSLFSFFFCKFVLQKKPLVAHKKERHLHCRSFHVDVLQTIANLRMMSHLGTWLIMILLATMH</sequence>
<keyword evidence="2" id="KW-1185">Reference proteome</keyword>
<name>J3M3H8_ORYBR</name>
<accession>J3M3H8</accession>
<dbReference type="AlphaFoldDB" id="J3M3H8"/>
<dbReference type="Gramene" id="OB05G11520.1">
    <property type="protein sequence ID" value="OB05G11520.1"/>
    <property type="gene ID" value="OB05G11520"/>
</dbReference>
<dbReference type="Proteomes" id="UP000006038">
    <property type="component" value="Chromosome 5"/>
</dbReference>
<dbReference type="EnsemblPlants" id="OB05G11520.1">
    <property type="protein sequence ID" value="OB05G11520.1"/>
    <property type="gene ID" value="OB05G11520"/>
</dbReference>
<proteinExistence type="predicted"/>
<dbReference type="HOGENOM" id="CLU_2613051_0_0_1"/>
<evidence type="ECO:0000313" key="2">
    <source>
        <dbReference type="Proteomes" id="UP000006038"/>
    </source>
</evidence>
<organism evidence="1">
    <name type="scientific">Oryza brachyantha</name>
    <name type="common">malo sina</name>
    <dbReference type="NCBI Taxonomy" id="4533"/>
    <lineage>
        <taxon>Eukaryota</taxon>
        <taxon>Viridiplantae</taxon>
        <taxon>Streptophyta</taxon>
        <taxon>Embryophyta</taxon>
        <taxon>Tracheophyta</taxon>
        <taxon>Spermatophyta</taxon>
        <taxon>Magnoliopsida</taxon>
        <taxon>Liliopsida</taxon>
        <taxon>Poales</taxon>
        <taxon>Poaceae</taxon>
        <taxon>BOP clade</taxon>
        <taxon>Oryzoideae</taxon>
        <taxon>Oryzeae</taxon>
        <taxon>Oryzinae</taxon>
        <taxon>Oryza</taxon>
    </lineage>
</organism>
<reference evidence="1" key="1">
    <citation type="journal article" date="2013" name="Nat. Commun.">
        <title>Whole-genome sequencing of Oryza brachyantha reveals mechanisms underlying Oryza genome evolution.</title>
        <authorList>
            <person name="Chen J."/>
            <person name="Huang Q."/>
            <person name="Gao D."/>
            <person name="Wang J."/>
            <person name="Lang Y."/>
            <person name="Liu T."/>
            <person name="Li B."/>
            <person name="Bai Z."/>
            <person name="Luis Goicoechea J."/>
            <person name="Liang C."/>
            <person name="Chen C."/>
            <person name="Zhang W."/>
            <person name="Sun S."/>
            <person name="Liao Y."/>
            <person name="Zhang X."/>
            <person name="Yang L."/>
            <person name="Song C."/>
            <person name="Wang M."/>
            <person name="Shi J."/>
            <person name="Liu G."/>
            <person name="Liu J."/>
            <person name="Zhou H."/>
            <person name="Zhou W."/>
            <person name="Yu Q."/>
            <person name="An N."/>
            <person name="Chen Y."/>
            <person name="Cai Q."/>
            <person name="Wang B."/>
            <person name="Liu B."/>
            <person name="Min J."/>
            <person name="Huang Y."/>
            <person name="Wu H."/>
            <person name="Li Z."/>
            <person name="Zhang Y."/>
            <person name="Yin Y."/>
            <person name="Song W."/>
            <person name="Jiang J."/>
            <person name="Jackson S.A."/>
            <person name="Wing R.A."/>
            <person name="Wang J."/>
            <person name="Chen M."/>
        </authorList>
    </citation>
    <scope>NUCLEOTIDE SEQUENCE [LARGE SCALE GENOMIC DNA]</scope>
    <source>
        <strain evidence="1">cv. IRGC 101232</strain>
    </source>
</reference>
<protein>
    <submittedName>
        <fullName evidence="1">Uncharacterized protein</fullName>
    </submittedName>
</protein>
<reference evidence="1" key="2">
    <citation type="submission" date="2013-04" db="UniProtKB">
        <authorList>
            <consortium name="EnsemblPlants"/>
        </authorList>
    </citation>
    <scope>IDENTIFICATION</scope>
</reference>
<evidence type="ECO:0000313" key="1">
    <source>
        <dbReference type="EnsemblPlants" id="OB05G11520.1"/>
    </source>
</evidence>